<accession>A0A6C0H1I2</accession>
<name>A0A6C0H1I2_9ZZZZ</name>
<organism evidence="1">
    <name type="scientific">viral metagenome</name>
    <dbReference type="NCBI Taxonomy" id="1070528"/>
    <lineage>
        <taxon>unclassified sequences</taxon>
        <taxon>metagenomes</taxon>
        <taxon>organismal metagenomes</taxon>
    </lineage>
</organism>
<proteinExistence type="predicted"/>
<protein>
    <submittedName>
        <fullName evidence="1">Uncharacterized protein</fullName>
    </submittedName>
</protein>
<reference evidence="1" key="1">
    <citation type="journal article" date="2020" name="Nature">
        <title>Giant virus diversity and host interactions through global metagenomics.</title>
        <authorList>
            <person name="Schulz F."/>
            <person name="Roux S."/>
            <person name="Paez-Espino D."/>
            <person name="Jungbluth S."/>
            <person name="Walsh D.A."/>
            <person name="Denef V.J."/>
            <person name="McMahon K.D."/>
            <person name="Konstantinidis K.T."/>
            <person name="Eloe-Fadrosh E.A."/>
            <person name="Kyrpides N.C."/>
            <person name="Woyke T."/>
        </authorList>
    </citation>
    <scope>NUCLEOTIDE SEQUENCE</scope>
    <source>
        <strain evidence="1">GVMAG-M-3300023179-59</strain>
    </source>
</reference>
<dbReference type="EMBL" id="MN739849">
    <property type="protein sequence ID" value="QHT74414.1"/>
    <property type="molecule type" value="Genomic_DNA"/>
</dbReference>
<evidence type="ECO:0000313" key="1">
    <source>
        <dbReference type="EMBL" id="QHT74414.1"/>
    </source>
</evidence>
<sequence length="137" mass="16043">MSSSYLYERHNFKDGDNVVVFERDNPDAKYNGEIYRIVFKPESSHIKNSPCVDHFYIKFSKKIYNILLSRGWNVICNHRPAVLGNVLRGGGVIQKIFTQETYPMYSRETEISLEDINAILVWRVAFEIQHENLQSKL</sequence>
<dbReference type="AlphaFoldDB" id="A0A6C0H1I2"/>